<organism evidence="2 3">
    <name type="scientific">Lasiosphaeria ovina</name>
    <dbReference type="NCBI Taxonomy" id="92902"/>
    <lineage>
        <taxon>Eukaryota</taxon>
        <taxon>Fungi</taxon>
        <taxon>Dikarya</taxon>
        <taxon>Ascomycota</taxon>
        <taxon>Pezizomycotina</taxon>
        <taxon>Sordariomycetes</taxon>
        <taxon>Sordariomycetidae</taxon>
        <taxon>Sordariales</taxon>
        <taxon>Lasiosphaeriaceae</taxon>
        <taxon>Lasiosphaeria</taxon>
    </lineage>
</organism>
<dbReference type="AlphaFoldDB" id="A0AAE0JU35"/>
<gene>
    <name evidence="2" type="ORF">B0T24DRAFT_690195</name>
</gene>
<proteinExistence type="predicted"/>
<reference evidence="2" key="1">
    <citation type="journal article" date="2023" name="Mol. Phylogenet. Evol.">
        <title>Genome-scale phylogeny and comparative genomics of the fungal order Sordariales.</title>
        <authorList>
            <person name="Hensen N."/>
            <person name="Bonometti L."/>
            <person name="Westerberg I."/>
            <person name="Brannstrom I.O."/>
            <person name="Guillou S."/>
            <person name="Cros-Aarteil S."/>
            <person name="Calhoun S."/>
            <person name="Haridas S."/>
            <person name="Kuo A."/>
            <person name="Mondo S."/>
            <person name="Pangilinan J."/>
            <person name="Riley R."/>
            <person name="LaButti K."/>
            <person name="Andreopoulos B."/>
            <person name="Lipzen A."/>
            <person name="Chen C."/>
            <person name="Yan M."/>
            <person name="Daum C."/>
            <person name="Ng V."/>
            <person name="Clum A."/>
            <person name="Steindorff A."/>
            <person name="Ohm R.A."/>
            <person name="Martin F."/>
            <person name="Silar P."/>
            <person name="Natvig D.O."/>
            <person name="Lalanne C."/>
            <person name="Gautier V."/>
            <person name="Ament-Velasquez S.L."/>
            <person name="Kruys A."/>
            <person name="Hutchinson M.I."/>
            <person name="Powell A.J."/>
            <person name="Barry K."/>
            <person name="Miller A.N."/>
            <person name="Grigoriev I.V."/>
            <person name="Debuchy R."/>
            <person name="Gladieux P."/>
            <person name="Hiltunen Thoren M."/>
            <person name="Johannesson H."/>
        </authorList>
    </citation>
    <scope>NUCLEOTIDE SEQUENCE</scope>
    <source>
        <strain evidence="2">CBS 958.72</strain>
    </source>
</reference>
<dbReference type="EMBL" id="JAULSN010000010">
    <property type="protein sequence ID" value="KAK3361788.1"/>
    <property type="molecule type" value="Genomic_DNA"/>
</dbReference>
<dbReference type="SUPFAM" id="SSF52266">
    <property type="entry name" value="SGNH hydrolase"/>
    <property type="match status" value="1"/>
</dbReference>
<keyword evidence="3" id="KW-1185">Reference proteome</keyword>
<evidence type="ECO:0000313" key="3">
    <source>
        <dbReference type="Proteomes" id="UP001287356"/>
    </source>
</evidence>
<evidence type="ECO:0000256" key="1">
    <source>
        <dbReference type="SAM" id="MobiDB-lite"/>
    </source>
</evidence>
<name>A0AAE0JU35_9PEZI</name>
<evidence type="ECO:0000313" key="2">
    <source>
        <dbReference type="EMBL" id="KAK3361788.1"/>
    </source>
</evidence>
<sequence length="382" mass="41457">MVQTVQTLKASLFEYEVPVHRTADINAHFTKSQLASDGIHPNDAGYKFFAAAWWDAISKLEDQIQPPSAVPGLDDTQHPAATTCPKVAGKSRGPVKSQTGSGHDDGPYVHSSIGRGMPATARIDTKSDPKPVTDAIPRHMVFANIVDSNPDANRSAAYYDWIRVYHGADGNFGDVKTSDVGVDYDSGPRPLIGVGDDFYCIHSGSAVSVSLNSGGNPPTFESIEKVSRAAFYPQTLILAMDLPTTSKTPELMKLPVEIPIEIAQHLGPALRHNIGLLTLCKLWYDVAKPIVFGTARASPMVLSPARTRRLLDAALSISPDCLETIHRQTKSIVLEYNVFFDAGALSTPLQFATLRHSWGNIYLAFILLIPHWIVSSPTTISS</sequence>
<reference evidence="2" key="2">
    <citation type="submission" date="2023-06" db="EMBL/GenBank/DDBJ databases">
        <authorList>
            <consortium name="Lawrence Berkeley National Laboratory"/>
            <person name="Haridas S."/>
            <person name="Hensen N."/>
            <person name="Bonometti L."/>
            <person name="Westerberg I."/>
            <person name="Brannstrom I.O."/>
            <person name="Guillou S."/>
            <person name="Cros-Aarteil S."/>
            <person name="Calhoun S."/>
            <person name="Kuo A."/>
            <person name="Mondo S."/>
            <person name="Pangilinan J."/>
            <person name="Riley R."/>
            <person name="Labutti K."/>
            <person name="Andreopoulos B."/>
            <person name="Lipzen A."/>
            <person name="Chen C."/>
            <person name="Yanf M."/>
            <person name="Daum C."/>
            <person name="Ng V."/>
            <person name="Clum A."/>
            <person name="Steindorff A."/>
            <person name="Ohm R."/>
            <person name="Martin F."/>
            <person name="Silar P."/>
            <person name="Natvig D."/>
            <person name="Lalanne C."/>
            <person name="Gautier V."/>
            <person name="Ament-Velasquez S.L."/>
            <person name="Kruys A."/>
            <person name="Hutchinson M.I."/>
            <person name="Powell A.J."/>
            <person name="Barry K."/>
            <person name="Miller A.N."/>
            <person name="Grigoriev I.V."/>
            <person name="Debuchy R."/>
            <person name="Gladieux P."/>
            <person name="Thoren M.H."/>
            <person name="Johannesson H."/>
        </authorList>
    </citation>
    <scope>NUCLEOTIDE SEQUENCE</scope>
    <source>
        <strain evidence="2">CBS 958.72</strain>
    </source>
</reference>
<comment type="caution">
    <text evidence="2">The sequence shown here is derived from an EMBL/GenBank/DDBJ whole genome shotgun (WGS) entry which is preliminary data.</text>
</comment>
<dbReference type="Proteomes" id="UP001287356">
    <property type="component" value="Unassembled WGS sequence"/>
</dbReference>
<dbReference type="InterPro" id="IPR036514">
    <property type="entry name" value="SGNH_hydro_sf"/>
</dbReference>
<dbReference type="Gene3D" id="3.40.50.1110">
    <property type="entry name" value="SGNH hydrolase"/>
    <property type="match status" value="1"/>
</dbReference>
<feature type="region of interest" description="Disordered" evidence="1">
    <location>
        <begin position="83"/>
        <end position="114"/>
    </location>
</feature>
<protein>
    <recommendedName>
        <fullName evidence="4">SGNH hydrolase-type esterase domain-containing protein</fullName>
    </recommendedName>
</protein>
<accession>A0AAE0JU35</accession>
<evidence type="ECO:0008006" key="4">
    <source>
        <dbReference type="Google" id="ProtNLM"/>
    </source>
</evidence>